<dbReference type="RefSeq" id="XP_046059051.1">
    <property type="nucleotide sequence ID" value="XM_046207382.1"/>
</dbReference>
<dbReference type="EMBL" id="JAEUBE010000414">
    <property type="protein sequence ID" value="KAH3661947.1"/>
    <property type="molecule type" value="Genomic_DNA"/>
</dbReference>
<proteinExistence type="predicted"/>
<sequence length="192" mass="21137">MSACGLSTKYLLCFKTSFTLPYETVACLMKLTTDEANGTLDSLLSTEIISSVSRPTETAAYRECVVMRYSWMKLGRLTGSAMVTRKSCACSDNGDKLSRNILPSRGLIQMGLAAWSGFNFRYEKSALPKTDETESGTKSGGLLSEIVTSSDSSNLMSPFVLLILRIASFASWAFFSSWRSFFLDRIVCLLNS</sequence>
<reference evidence="1" key="1">
    <citation type="journal article" date="2021" name="Open Biol.">
        <title>Shared evolutionary footprints suggest mitochondrial oxidative damage underlies multiple complex I losses in fungi.</title>
        <authorList>
            <person name="Schikora-Tamarit M.A."/>
            <person name="Marcet-Houben M."/>
            <person name="Nosek J."/>
            <person name="Gabaldon T."/>
        </authorList>
    </citation>
    <scope>NUCLEOTIDE SEQUENCE</scope>
    <source>
        <strain evidence="1">CBS6075</strain>
    </source>
</reference>
<evidence type="ECO:0000313" key="2">
    <source>
        <dbReference type="Proteomes" id="UP000769157"/>
    </source>
</evidence>
<protein>
    <submittedName>
        <fullName evidence="1">Uncharacterized protein</fullName>
    </submittedName>
</protein>
<accession>A0A9P8NZ92</accession>
<dbReference type="AlphaFoldDB" id="A0A9P8NZ92"/>
<comment type="caution">
    <text evidence="1">The sequence shown here is derived from an EMBL/GenBank/DDBJ whole genome shotgun (WGS) entry which is preliminary data.</text>
</comment>
<name>A0A9P8NZ92_9ASCO</name>
<dbReference type="GeneID" id="70238090"/>
<organism evidence="1 2">
    <name type="scientific">Ogataea philodendri</name>
    <dbReference type="NCBI Taxonomy" id="1378263"/>
    <lineage>
        <taxon>Eukaryota</taxon>
        <taxon>Fungi</taxon>
        <taxon>Dikarya</taxon>
        <taxon>Ascomycota</taxon>
        <taxon>Saccharomycotina</taxon>
        <taxon>Pichiomycetes</taxon>
        <taxon>Pichiales</taxon>
        <taxon>Pichiaceae</taxon>
        <taxon>Ogataea</taxon>
    </lineage>
</organism>
<gene>
    <name evidence="1" type="ORF">OGAPHI_006126</name>
</gene>
<dbReference type="Proteomes" id="UP000769157">
    <property type="component" value="Unassembled WGS sequence"/>
</dbReference>
<evidence type="ECO:0000313" key="1">
    <source>
        <dbReference type="EMBL" id="KAH3661947.1"/>
    </source>
</evidence>
<reference evidence="1" key="2">
    <citation type="submission" date="2021-01" db="EMBL/GenBank/DDBJ databases">
        <authorList>
            <person name="Schikora-Tamarit M.A."/>
        </authorList>
    </citation>
    <scope>NUCLEOTIDE SEQUENCE</scope>
    <source>
        <strain evidence="1">CBS6075</strain>
    </source>
</reference>
<keyword evidence="2" id="KW-1185">Reference proteome</keyword>